<dbReference type="AlphaFoldDB" id="A0A5E4U6H1"/>
<dbReference type="GO" id="GO:0005524">
    <property type="term" value="F:ATP binding"/>
    <property type="evidence" value="ECO:0007669"/>
    <property type="project" value="UniProtKB-KW"/>
</dbReference>
<gene>
    <name evidence="2" type="ORF">PMO31116_01810</name>
</gene>
<evidence type="ECO:0000256" key="1">
    <source>
        <dbReference type="SAM" id="MobiDB-lite"/>
    </source>
</evidence>
<name>A0A5E4U6H1_9BURK</name>
<protein>
    <submittedName>
        <fullName evidence="2">Response regulator receiver:CheW-like protein:ATP-binding region, ATPase-like:Hpt</fullName>
    </submittedName>
</protein>
<dbReference type="RefSeq" id="WP_150566410.1">
    <property type="nucleotide sequence ID" value="NZ_CABPSD010000004.1"/>
</dbReference>
<feature type="compositionally biased region" description="Polar residues" evidence="1">
    <location>
        <begin position="1"/>
        <end position="11"/>
    </location>
</feature>
<reference evidence="2 3" key="1">
    <citation type="submission" date="2019-08" db="EMBL/GenBank/DDBJ databases">
        <authorList>
            <person name="Peeters C."/>
        </authorList>
    </citation>
    <scope>NUCLEOTIDE SEQUENCE [LARGE SCALE GENOMIC DNA]</scope>
    <source>
        <strain evidence="2 3">LMG 31116</strain>
    </source>
</reference>
<sequence length="501" mass="52454">MVTPQSPSETFGMSDKPDTPDSFDTSDAFGMAAMSRTPDVANMANVPDNAVTAAGSAARETRDLPLWRLPEVADALTEASDAWSHGPEAALGPLRRANRLLQSSGHADWALQGERLVQAIAEAAYGQPGAQDSAQRNALRQFEREIWQAGVAPVASSGTGDAGAVAETWPGAPTPGELRMAGWTIAQPRLHGLPAGTAPLRADVERVLLRLLRPDADVVDTTAALGQLADLAADLHRAGATAPLDYWRLAAAWLRFARAPLSLADKRQIGRMNMALRKQLAPPAATGAASPGSAVAASEARQGGKATTDAIPGHDLLEALATWHAQAPDSWLGTLLTDFGVLRRPGHLPELLADAAQAAQKQGVGNSSRDWLRIGPLAVRQDVCQTFLSLADEALPNLNDPAVAAKVAEYSAAIGLAPVARLAAAVAATGERLAASPPAEPGGPAALAMTVKALRGMLHQFAADTYPEARPDLIAEMAMWRERALDASVFGQRLVTGRDVP</sequence>
<feature type="region of interest" description="Disordered" evidence="1">
    <location>
        <begin position="1"/>
        <end position="27"/>
    </location>
</feature>
<organism evidence="2 3">
    <name type="scientific">Pandoraea morbifera</name>
    <dbReference type="NCBI Taxonomy" id="2508300"/>
    <lineage>
        <taxon>Bacteria</taxon>
        <taxon>Pseudomonadati</taxon>
        <taxon>Pseudomonadota</taxon>
        <taxon>Betaproteobacteria</taxon>
        <taxon>Burkholderiales</taxon>
        <taxon>Burkholderiaceae</taxon>
        <taxon>Pandoraea</taxon>
    </lineage>
</organism>
<keyword evidence="2" id="KW-0547">Nucleotide-binding</keyword>
<keyword evidence="3" id="KW-1185">Reference proteome</keyword>
<dbReference type="Proteomes" id="UP000368474">
    <property type="component" value="Unassembled WGS sequence"/>
</dbReference>
<dbReference type="EMBL" id="CABPSD010000004">
    <property type="protein sequence ID" value="VVD95082.1"/>
    <property type="molecule type" value="Genomic_DNA"/>
</dbReference>
<evidence type="ECO:0000313" key="3">
    <source>
        <dbReference type="Proteomes" id="UP000368474"/>
    </source>
</evidence>
<accession>A0A5E4U6H1</accession>
<evidence type="ECO:0000313" key="2">
    <source>
        <dbReference type="EMBL" id="VVD95082.1"/>
    </source>
</evidence>
<keyword evidence="2" id="KW-0067">ATP-binding</keyword>
<proteinExistence type="predicted"/>